<dbReference type="RefSeq" id="WP_057731772.1">
    <property type="nucleotide sequence ID" value="NZ_BJZK01000034.1"/>
</dbReference>
<name>A0ABQ0WYP0_9LACO</name>
<dbReference type="Proteomes" id="UP000321794">
    <property type="component" value="Unassembled WGS sequence"/>
</dbReference>
<protein>
    <submittedName>
        <fullName evidence="1">Uncharacterized protein</fullName>
    </submittedName>
</protein>
<evidence type="ECO:0000313" key="2">
    <source>
        <dbReference type="Proteomes" id="UP000321794"/>
    </source>
</evidence>
<evidence type="ECO:0000313" key="1">
    <source>
        <dbReference type="EMBL" id="GEO73030.1"/>
    </source>
</evidence>
<reference evidence="1 2" key="1">
    <citation type="submission" date="2019-07" db="EMBL/GenBank/DDBJ databases">
        <title>Whole genome shotgun sequence of Lactobacillus zymae NBRC 107157.</title>
        <authorList>
            <person name="Hosoyama A."/>
            <person name="Uohara A."/>
            <person name="Ohji S."/>
            <person name="Ichikawa N."/>
        </authorList>
    </citation>
    <scope>NUCLEOTIDE SEQUENCE [LARGE SCALE GENOMIC DNA]</scope>
    <source>
        <strain evidence="1 2">NBRC 107157</strain>
    </source>
</reference>
<organism evidence="1 2">
    <name type="scientific">Levilactobacillus zymae</name>
    <dbReference type="NCBI Taxonomy" id="267363"/>
    <lineage>
        <taxon>Bacteria</taxon>
        <taxon>Bacillati</taxon>
        <taxon>Bacillota</taxon>
        <taxon>Bacilli</taxon>
        <taxon>Lactobacillales</taxon>
        <taxon>Lactobacillaceae</taxon>
        <taxon>Levilactobacillus</taxon>
    </lineage>
</organism>
<keyword evidence="2" id="KW-1185">Reference proteome</keyword>
<comment type="caution">
    <text evidence="1">The sequence shown here is derived from an EMBL/GenBank/DDBJ whole genome shotgun (WGS) entry which is preliminary data.</text>
</comment>
<sequence length="64" mass="6925">MFRQFLARWGNSLSLLLVLGLGLHTATTLPVGPKLVVDLGGVALLGFGLWQVNHQSVAEKRSLK</sequence>
<accession>A0ABQ0WYP0</accession>
<dbReference type="EMBL" id="BJZK01000034">
    <property type="protein sequence ID" value="GEO73030.1"/>
    <property type="molecule type" value="Genomic_DNA"/>
</dbReference>
<gene>
    <name evidence="1" type="ORF">LZY01_21980</name>
</gene>
<proteinExistence type="predicted"/>